<keyword evidence="5" id="KW-1185">Reference proteome</keyword>
<dbReference type="InterPro" id="IPR008183">
    <property type="entry name" value="Aldose_1/G6P_1-epimerase"/>
</dbReference>
<dbReference type="GO" id="GO:0030246">
    <property type="term" value="F:carbohydrate binding"/>
    <property type="evidence" value="ECO:0007669"/>
    <property type="project" value="InterPro"/>
</dbReference>
<dbReference type="InterPro" id="IPR011013">
    <property type="entry name" value="Gal_mutarotase_sf_dom"/>
</dbReference>
<protein>
    <submittedName>
        <fullName evidence="4">Aldose 1-epimerase family protein</fullName>
    </submittedName>
</protein>
<keyword evidence="3" id="KW-0106">Calcium</keyword>
<evidence type="ECO:0000313" key="5">
    <source>
        <dbReference type="Proteomes" id="UP000480178"/>
    </source>
</evidence>
<dbReference type="InterPro" id="IPR014718">
    <property type="entry name" value="GH-type_carb-bd"/>
</dbReference>
<reference evidence="4 5" key="1">
    <citation type="submission" date="2020-01" db="EMBL/GenBank/DDBJ databases">
        <authorList>
            <person name="Kim M.K."/>
        </authorList>
    </citation>
    <scope>NUCLEOTIDE SEQUENCE [LARGE SCALE GENOMIC DNA]</scope>
    <source>
        <strain evidence="4 5">172606-1</strain>
    </source>
</reference>
<accession>A0A6C0GSX2</accession>
<comment type="cofactor">
    <cofactor evidence="1">
        <name>Ca(2+)</name>
        <dbReference type="ChEBI" id="CHEBI:29108"/>
    </cofactor>
</comment>
<sequence length="290" mass="33160">MAILENEFLKINIRNKGAELTSLIDKTSGTEHLWQGDPSIWNWHAPNLFPVVGGCLNNQLQIGDKTYPMERHGFARQSEFHVNKSTNEQAIFSLPSSPKTKQVYPYDFDFQIEYTLKEKELSITYRVINTSRERMYFSVGAHPAFNVPFTSSEQYTDYFLEFEHEEKLERHLLSGSGLFNGKTEPIALEGNKLLLTKDLFKQDALVFKNLSSSVITLRSRNHNQFVRVAYSQFPYMGIWAKPGADFLCIEPWLGCADSEGEPVDISRKEAIQQVEAGNVFEKVFTITIGQ</sequence>
<evidence type="ECO:0000256" key="3">
    <source>
        <dbReference type="ARBA" id="ARBA00022837"/>
    </source>
</evidence>
<dbReference type="KEGG" id="rhoz:GXP67_33680"/>
<dbReference type="Gene3D" id="2.70.98.10">
    <property type="match status" value="1"/>
</dbReference>
<dbReference type="CDD" id="cd09024">
    <property type="entry name" value="Aldose_epim_lacX"/>
    <property type="match status" value="1"/>
</dbReference>
<comment type="subunit">
    <text evidence="2">Monomer.</text>
</comment>
<dbReference type="AlphaFoldDB" id="A0A6C0GSX2"/>
<proteinExistence type="predicted"/>
<dbReference type="GO" id="GO:0005975">
    <property type="term" value="P:carbohydrate metabolic process"/>
    <property type="evidence" value="ECO:0007669"/>
    <property type="project" value="InterPro"/>
</dbReference>
<dbReference type="EMBL" id="CP048222">
    <property type="protein sequence ID" value="QHT71255.1"/>
    <property type="molecule type" value="Genomic_DNA"/>
</dbReference>
<dbReference type="PANTHER" id="PTHR11122">
    <property type="entry name" value="APOSPORY-ASSOCIATED PROTEIN C-RELATED"/>
    <property type="match status" value="1"/>
</dbReference>
<dbReference type="Pfam" id="PF01263">
    <property type="entry name" value="Aldose_epim"/>
    <property type="match status" value="1"/>
</dbReference>
<name>A0A6C0GSX2_9BACT</name>
<dbReference type="RefSeq" id="WP_162447194.1">
    <property type="nucleotide sequence ID" value="NZ_CP048222.1"/>
</dbReference>
<dbReference type="Proteomes" id="UP000480178">
    <property type="component" value="Chromosome"/>
</dbReference>
<dbReference type="InterPro" id="IPR037481">
    <property type="entry name" value="LacX"/>
</dbReference>
<organism evidence="4 5">
    <name type="scientific">Rhodocytophaga rosea</name>
    <dbReference type="NCBI Taxonomy" id="2704465"/>
    <lineage>
        <taxon>Bacteria</taxon>
        <taxon>Pseudomonadati</taxon>
        <taxon>Bacteroidota</taxon>
        <taxon>Cytophagia</taxon>
        <taxon>Cytophagales</taxon>
        <taxon>Rhodocytophagaceae</taxon>
        <taxon>Rhodocytophaga</taxon>
    </lineage>
</organism>
<evidence type="ECO:0000256" key="1">
    <source>
        <dbReference type="ARBA" id="ARBA00001913"/>
    </source>
</evidence>
<dbReference type="GO" id="GO:0016853">
    <property type="term" value="F:isomerase activity"/>
    <property type="evidence" value="ECO:0007669"/>
    <property type="project" value="InterPro"/>
</dbReference>
<gene>
    <name evidence="4" type="ORF">GXP67_33680</name>
</gene>
<dbReference type="SUPFAM" id="SSF74650">
    <property type="entry name" value="Galactose mutarotase-like"/>
    <property type="match status" value="1"/>
</dbReference>
<evidence type="ECO:0000313" key="4">
    <source>
        <dbReference type="EMBL" id="QHT71255.1"/>
    </source>
</evidence>
<evidence type="ECO:0000256" key="2">
    <source>
        <dbReference type="ARBA" id="ARBA00011245"/>
    </source>
</evidence>
<dbReference type="PANTHER" id="PTHR11122:SF13">
    <property type="entry name" value="GLUCOSE-6-PHOSPHATE 1-EPIMERASE"/>
    <property type="match status" value="1"/>
</dbReference>